<proteinExistence type="predicted"/>
<dbReference type="GO" id="GO:0003824">
    <property type="term" value="F:catalytic activity"/>
    <property type="evidence" value="ECO:0007669"/>
    <property type="project" value="InterPro"/>
</dbReference>
<dbReference type="Proteomes" id="UP000799291">
    <property type="component" value="Unassembled WGS sequence"/>
</dbReference>
<name>A0A6G1IEL5_9PLEO</name>
<evidence type="ECO:0000256" key="1">
    <source>
        <dbReference type="SAM" id="MobiDB-lite"/>
    </source>
</evidence>
<sequence length="160" mass="17467">MRASFKSIRFGIMVGIGGGVTGAEDIRLGDVVVSQPQATHGGVVQYDSGKETPSGFQRTGSLDSPPRILLSAVTKVRANELRGRSTLSRHLSSLDCNTRFSREKAGPEILFHADYDHIRGHTCDSCDPSRRSNREPRGRKEDVAVHYGTIASGNKVMRRS</sequence>
<evidence type="ECO:0000313" key="2">
    <source>
        <dbReference type="EMBL" id="KAF2676413.1"/>
    </source>
</evidence>
<dbReference type="SUPFAM" id="SSF53167">
    <property type="entry name" value="Purine and uridine phosphorylases"/>
    <property type="match status" value="1"/>
</dbReference>
<dbReference type="PANTHER" id="PTHR46082">
    <property type="entry name" value="ATP/GTP-BINDING PROTEIN-RELATED"/>
    <property type="match status" value="1"/>
</dbReference>
<reference evidence="2" key="1">
    <citation type="journal article" date="2020" name="Stud. Mycol.">
        <title>101 Dothideomycetes genomes: a test case for predicting lifestyles and emergence of pathogens.</title>
        <authorList>
            <person name="Haridas S."/>
            <person name="Albert R."/>
            <person name="Binder M."/>
            <person name="Bloem J."/>
            <person name="Labutti K."/>
            <person name="Salamov A."/>
            <person name="Andreopoulos B."/>
            <person name="Baker S."/>
            <person name="Barry K."/>
            <person name="Bills G."/>
            <person name="Bluhm B."/>
            <person name="Cannon C."/>
            <person name="Castanera R."/>
            <person name="Culley D."/>
            <person name="Daum C."/>
            <person name="Ezra D."/>
            <person name="Gonzalez J."/>
            <person name="Henrissat B."/>
            <person name="Kuo A."/>
            <person name="Liang C."/>
            <person name="Lipzen A."/>
            <person name="Lutzoni F."/>
            <person name="Magnuson J."/>
            <person name="Mondo S."/>
            <person name="Nolan M."/>
            <person name="Ohm R."/>
            <person name="Pangilinan J."/>
            <person name="Park H.-J."/>
            <person name="Ramirez L."/>
            <person name="Alfaro M."/>
            <person name="Sun H."/>
            <person name="Tritt A."/>
            <person name="Yoshinaga Y."/>
            <person name="Zwiers L.-H."/>
            <person name="Turgeon B."/>
            <person name="Goodwin S."/>
            <person name="Spatafora J."/>
            <person name="Crous P."/>
            <person name="Grigoriev I."/>
        </authorList>
    </citation>
    <scope>NUCLEOTIDE SEQUENCE</scope>
    <source>
        <strain evidence="2">CBS 122367</strain>
    </source>
</reference>
<dbReference type="InterPro" id="IPR035994">
    <property type="entry name" value="Nucleoside_phosphorylase_sf"/>
</dbReference>
<feature type="region of interest" description="Disordered" evidence="1">
    <location>
        <begin position="42"/>
        <end position="63"/>
    </location>
</feature>
<dbReference type="InterPro" id="IPR053137">
    <property type="entry name" value="NLR-like"/>
</dbReference>
<gene>
    <name evidence="2" type="ORF">K458DRAFT_468569</name>
</gene>
<dbReference type="EMBL" id="MU005635">
    <property type="protein sequence ID" value="KAF2676413.1"/>
    <property type="molecule type" value="Genomic_DNA"/>
</dbReference>
<evidence type="ECO:0000313" key="3">
    <source>
        <dbReference type="Proteomes" id="UP000799291"/>
    </source>
</evidence>
<dbReference type="PANTHER" id="PTHR46082:SF11">
    <property type="entry name" value="AAA+ ATPASE DOMAIN-CONTAINING PROTEIN-RELATED"/>
    <property type="match status" value="1"/>
</dbReference>
<accession>A0A6G1IEL5</accession>
<keyword evidence="3" id="KW-1185">Reference proteome</keyword>
<organism evidence="2 3">
    <name type="scientific">Lentithecium fluviatile CBS 122367</name>
    <dbReference type="NCBI Taxonomy" id="1168545"/>
    <lineage>
        <taxon>Eukaryota</taxon>
        <taxon>Fungi</taxon>
        <taxon>Dikarya</taxon>
        <taxon>Ascomycota</taxon>
        <taxon>Pezizomycotina</taxon>
        <taxon>Dothideomycetes</taxon>
        <taxon>Pleosporomycetidae</taxon>
        <taxon>Pleosporales</taxon>
        <taxon>Massarineae</taxon>
        <taxon>Lentitheciaceae</taxon>
        <taxon>Lentithecium</taxon>
    </lineage>
</organism>
<dbReference type="OrthoDB" id="1577640at2759"/>
<dbReference type="GO" id="GO:0009116">
    <property type="term" value="P:nucleoside metabolic process"/>
    <property type="evidence" value="ECO:0007669"/>
    <property type="project" value="InterPro"/>
</dbReference>
<evidence type="ECO:0008006" key="4">
    <source>
        <dbReference type="Google" id="ProtNLM"/>
    </source>
</evidence>
<dbReference type="AlphaFoldDB" id="A0A6G1IEL5"/>
<protein>
    <recommendedName>
        <fullName evidence="4">Purine and uridine phosphorylase</fullName>
    </recommendedName>
</protein>
<dbReference type="Gene3D" id="3.40.50.1580">
    <property type="entry name" value="Nucleoside phosphorylase domain"/>
    <property type="match status" value="1"/>
</dbReference>